<organism evidence="1 2">
    <name type="scientific">Hibiscus sabdariffa</name>
    <name type="common">roselle</name>
    <dbReference type="NCBI Taxonomy" id="183260"/>
    <lineage>
        <taxon>Eukaryota</taxon>
        <taxon>Viridiplantae</taxon>
        <taxon>Streptophyta</taxon>
        <taxon>Embryophyta</taxon>
        <taxon>Tracheophyta</taxon>
        <taxon>Spermatophyta</taxon>
        <taxon>Magnoliopsida</taxon>
        <taxon>eudicotyledons</taxon>
        <taxon>Gunneridae</taxon>
        <taxon>Pentapetalae</taxon>
        <taxon>rosids</taxon>
        <taxon>malvids</taxon>
        <taxon>Malvales</taxon>
        <taxon>Malvaceae</taxon>
        <taxon>Malvoideae</taxon>
        <taxon>Hibiscus</taxon>
    </lineage>
</organism>
<dbReference type="InterPro" id="IPR040256">
    <property type="entry name" value="At4g02000-like"/>
</dbReference>
<dbReference type="Proteomes" id="UP001472677">
    <property type="component" value="Unassembled WGS sequence"/>
</dbReference>
<evidence type="ECO:0008006" key="3">
    <source>
        <dbReference type="Google" id="ProtNLM"/>
    </source>
</evidence>
<dbReference type="PANTHER" id="PTHR31286">
    <property type="entry name" value="GLYCINE-RICH CELL WALL STRUCTURAL PROTEIN 1.8-LIKE"/>
    <property type="match status" value="1"/>
</dbReference>
<proteinExistence type="predicted"/>
<reference evidence="1 2" key="1">
    <citation type="journal article" date="2024" name="G3 (Bethesda)">
        <title>Genome assembly of Hibiscus sabdariffa L. provides insights into metabolisms of medicinal natural products.</title>
        <authorList>
            <person name="Kim T."/>
        </authorList>
    </citation>
    <scope>NUCLEOTIDE SEQUENCE [LARGE SCALE GENOMIC DNA]</scope>
    <source>
        <strain evidence="1">TK-2024</strain>
        <tissue evidence="1">Old leaves</tissue>
    </source>
</reference>
<dbReference type="EMBL" id="JBBPBM010001473">
    <property type="protein sequence ID" value="KAK8483926.1"/>
    <property type="molecule type" value="Genomic_DNA"/>
</dbReference>
<comment type="caution">
    <text evidence="1">The sequence shown here is derived from an EMBL/GenBank/DDBJ whole genome shotgun (WGS) entry which is preliminary data.</text>
</comment>
<dbReference type="PANTHER" id="PTHR31286:SF165">
    <property type="entry name" value="DUF4283 DOMAIN-CONTAINING PROTEIN"/>
    <property type="match status" value="1"/>
</dbReference>
<keyword evidence="2" id="KW-1185">Reference proteome</keyword>
<name>A0ABR1ZU58_9ROSI</name>
<protein>
    <recommendedName>
        <fullName evidence="3">DUF4283 domain-containing protein</fullName>
    </recommendedName>
</protein>
<evidence type="ECO:0000313" key="1">
    <source>
        <dbReference type="EMBL" id="KAK8483926.1"/>
    </source>
</evidence>
<evidence type="ECO:0000313" key="2">
    <source>
        <dbReference type="Proteomes" id="UP001472677"/>
    </source>
</evidence>
<accession>A0ABR1ZU58</accession>
<sequence length="354" mass="38204">MVVKKVLGLCAEGCSAKAIADWKLFDQSLSLAYSTEGTNTKEVYSWFAPEVLNLKTAPIWIHLWHVPLEFYSQQRLSYLASVLGKPLYTDKATTLRQHLEFAKICVEVYANFSLLSYVLVDLGDDDVIVVGVELVWAPPKCSHCSIFGNLEDKCARSIVVDDSAQLNSSTRIVELETIISCNLVDFIKVCAQLVERVLDEVSVVVVGICGNVVDEVIVGVVGNCVNVVDRSIAGNLVSSTGVAISKIVITFADVVSAQVDDNLLVGDGFGSCFGKDIVGSMGDAMLSPNKFDALATAPVEQEGVPLSPRKAAGGVAELLNPLKTKHRGQVHGQGPAQKKKKESLGLLVQMWRHS</sequence>
<gene>
    <name evidence="1" type="ORF">V6N12_034040</name>
</gene>